<proteinExistence type="predicted"/>
<organism evidence="2 3">
    <name type="scientific">Acetobacter malorum</name>
    <dbReference type="NCBI Taxonomy" id="178901"/>
    <lineage>
        <taxon>Bacteria</taxon>
        <taxon>Pseudomonadati</taxon>
        <taxon>Pseudomonadota</taxon>
        <taxon>Alphaproteobacteria</taxon>
        <taxon>Acetobacterales</taxon>
        <taxon>Acetobacteraceae</taxon>
        <taxon>Acetobacter</taxon>
    </lineage>
</organism>
<dbReference type="RefSeq" id="WP_061501810.1">
    <property type="nucleotide sequence ID" value="NZ_LHZX01000306.1"/>
</dbReference>
<dbReference type="InterPro" id="IPR054267">
    <property type="entry name" value="DUF6998"/>
</dbReference>
<gene>
    <name evidence="2" type="ORF">AD951_10695</name>
</gene>
<comment type="caution">
    <text evidence="2">The sequence shown here is derived from an EMBL/GenBank/DDBJ whole genome shotgun (WGS) entry which is preliminary data.</text>
</comment>
<dbReference type="AlphaFoldDB" id="A0A149UKQ2"/>
<sequence>MAITEIPALIAQLYQIVDRLEQIVPGRKFTPDGHLVGSLGEAVAEYSYGLTLLAASFKQHDATSPEKICVQIKLTQGTSVALSYTCDHLLVLHLDRHKGFSEVYNGSGAPVWEQISHKADHGRQRPISLVQLRKIALLSPSEPITQIRPFPALMDDDHKKYLNQIV</sequence>
<protein>
    <recommendedName>
        <fullName evidence="1">DUF6998 domain-containing protein</fullName>
    </recommendedName>
</protein>
<dbReference type="EMBL" id="LHZX01000306">
    <property type="protein sequence ID" value="KXV68570.1"/>
    <property type="molecule type" value="Genomic_DNA"/>
</dbReference>
<feature type="domain" description="DUF6998" evidence="1">
    <location>
        <begin position="12"/>
        <end position="136"/>
    </location>
</feature>
<evidence type="ECO:0000259" key="1">
    <source>
        <dbReference type="Pfam" id="PF22522"/>
    </source>
</evidence>
<evidence type="ECO:0000313" key="3">
    <source>
        <dbReference type="Proteomes" id="UP000075377"/>
    </source>
</evidence>
<accession>A0A149UKQ2</accession>
<dbReference type="Proteomes" id="UP000075377">
    <property type="component" value="Unassembled WGS sequence"/>
</dbReference>
<name>A0A149UKQ2_9PROT</name>
<dbReference type="PATRIC" id="fig|178901.14.peg.2033"/>
<reference evidence="2 3" key="1">
    <citation type="submission" date="2015-06" db="EMBL/GenBank/DDBJ databases">
        <title>Improved classification and identification of acetic acid bacteria using matrix-assisted laser desorption/ionization time-of-flight mass spectrometry; Gluconobacter nephelii and Gluconobacter uchimurae are later heterotypic synonyms of Gluconobacter japonicus and Gluconobacter oxydans, respectively.</title>
        <authorList>
            <person name="Li L."/>
            <person name="Cleenwerck I."/>
            <person name="De Vuyst L."/>
            <person name="Vandamme P."/>
        </authorList>
    </citation>
    <scope>NUCLEOTIDE SEQUENCE [LARGE SCALE GENOMIC DNA]</scope>
    <source>
        <strain evidence="2 3">LMG 1699</strain>
    </source>
</reference>
<evidence type="ECO:0000313" key="2">
    <source>
        <dbReference type="EMBL" id="KXV68570.1"/>
    </source>
</evidence>
<dbReference type="Pfam" id="PF22522">
    <property type="entry name" value="DUF6998"/>
    <property type="match status" value="1"/>
</dbReference>